<evidence type="ECO:0000313" key="8">
    <source>
        <dbReference type="Proteomes" id="UP001158045"/>
    </source>
</evidence>
<keyword evidence="1 5" id="KW-0132">Cell division</keyword>
<evidence type="ECO:0000256" key="5">
    <source>
        <dbReference type="HAMAP-Rule" id="MF_00267"/>
    </source>
</evidence>
<dbReference type="InterPro" id="IPR016098">
    <property type="entry name" value="CAP/MinC_C"/>
</dbReference>
<dbReference type="InterPro" id="IPR036145">
    <property type="entry name" value="MinC_C_sf"/>
</dbReference>
<evidence type="ECO:0000256" key="3">
    <source>
        <dbReference type="ARBA" id="ARBA00023306"/>
    </source>
</evidence>
<organism evidence="7 8">
    <name type="scientific">Fusibacter bizertensis</name>
    <dbReference type="NCBI Taxonomy" id="1488331"/>
    <lineage>
        <taxon>Bacteria</taxon>
        <taxon>Bacillati</taxon>
        <taxon>Bacillota</taxon>
        <taxon>Clostridia</taxon>
        <taxon>Eubacteriales</taxon>
        <taxon>Eubacteriales Family XII. Incertae Sedis</taxon>
        <taxon>Fusibacter</taxon>
    </lineage>
</organism>
<comment type="subunit">
    <text evidence="4 5">Interacts with MinD and FtsZ.</text>
</comment>
<dbReference type="InterPro" id="IPR013033">
    <property type="entry name" value="MinC"/>
</dbReference>
<evidence type="ECO:0000313" key="7">
    <source>
        <dbReference type="EMBL" id="MDH8678360.1"/>
    </source>
</evidence>
<dbReference type="SUPFAM" id="SSF63848">
    <property type="entry name" value="Cell-division inhibitor MinC, C-terminal domain"/>
    <property type="match status" value="1"/>
</dbReference>
<gene>
    <name evidence="5 7" type="primary">minC</name>
    <name evidence="7" type="ORF">QE109_09395</name>
</gene>
<dbReference type="EMBL" id="JARYZI010000005">
    <property type="protein sequence ID" value="MDH8678360.1"/>
    <property type="molecule type" value="Genomic_DNA"/>
</dbReference>
<protein>
    <recommendedName>
        <fullName evidence="5">Probable septum site-determining protein MinC</fullName>
    </recommendedName>
</protein>
<dbReference type="HAMAP" id="MF_00267">
    <property type="entry name" value="MinC"/>
    <property type="match status" value="1"/>
</dbReference>
<dbReference type="Pfam" id="PF03775">
    <property type="entry name" value="MinC_C"/>
    <property type="match status" value="1"/>
</dbReference>
<proteinExistence type="inferred from homology"/>
<dbReference type="Proteomes" id="UP001158045">
    <property type="component" value="Unassembled WGS sequence"/>
</dbReference>
<keyword evidence="2 5" id="KW-0717">Septation</keyword>
<evidence type="ECO:0000256" key="1">
    <source>
        <dbReference type="ARBA" id="ARBA00022618"/>
    </source>
</evidence>
<dbReference type="RefSeq" id="WP_281094202.1">
    <property type="nucleotide sequence ID" value="NZ_JARYZI010000005.1"/>
</dbReference>
<name>A0ABT6ND61_9FIRM</name>
<feature type="domain" description="Septum formation inhibitor MinC C-terminal" evidence="6">
    <location>
        <begin position="129"/>
        <end position="226"/>
    </location>
</feature>
<keyword evidence="8" id="KW-1185">Reference proteome</keyword>
<dbReference type="Gene3D" id="2.160.20.70">
    <property type="match status" value="1"/>
</dbReference>
<comment type="function">
    <text evidence="5">Cell division inhibitor that blocks the formation of polar Z ring septums. Rapidly oscillates between the poles of the cell to destabilize FtsZ filaments that have formed before they mature into polar Z rings. Prevents FtsZ polymerization.</text>
</comment>
<sequence>MALKGPVEFKGKLNGLYLNINEAVSFDKVMAYLNALLTERGSFYKGSRIIGIKGGSFSYKEKAAIEALISDDFGIEVESLEDFKLSIKTPTKPVESQISKEIIEEKPINKPTQTIKDNPTLCDTHFVFGTLRSGKSVHFPGHVVVIGDVNPGAEVVAEGNIIIMGRVLGFIHAGSAGNDKAVVIANLLKPTQIRISTYISVPPSDDESFHTNIPEKATVSGGMIKIEKCH</sequence>
<accession>A0ABT6ND61</accession>
<keyword evidence="3 5" id="KW-0131">Cell cycle</keyword>
<reference evidence="7 8" key="1">
    <citation type="submission" date="2023-04" db="EMBL/GenBank/DDBJ databases">
        <title>Fusibacter bizertensis strain WBS, isolated from littoral bottom sediments of the Arctic seas - biochemical and genomic analysis.</title>
        <authorList>
            <person name="Brioukhanov A.L."/>
        </authorList>
    </citation>
    <scope>NUCLEOTIDE SEQUENCE [LARGE SCALE GENOMIC DNA]</scope>
    <source>
        <strain evidence="7 8">WBS</strain>
    </source>
</reference>
<comment type="similarity">
    <text evidence="5">Belongs to the MinC family.</text>
</comment>
<dbReference type="InterPro" id="IPR005526">
    <property type="entry name" value="Septum_form_inhib_MinC_C"/>
</dbReference>
<dbReference type="Gene3D" id="3.30.160.540">
    <property type="match status" value="1"/>
</dbReference>
<dbReference type="NCBIfam" id="TIGR01222">
    <property type="entry name" value="minC"/>
    <property type="match status" value="1"/>
</dbReference>
<dbReference type="PANTHER" id="PTHR34108">
    <property type="entry name" value="SEPTUM SITE-DETERMINING PROTEIN MINC"/>
    <property type="match status" value="1"/>
</dbReference>
<dbReference type="PANTHER" id="PTHR34108:SF1">
    <property type="entry name" value="SEPTUM SITE-DETERMINING PROTEIN MINC"/>
    <property type="match status" value="1"/>
</dbReference>
<evidence type="ECO:0000259" key="6">
    <source>
        <dbReference type="Pfam" id="PF03775"/>
    </source>
</evidence>
<comment type="caution">
    <text evidence="7">The sequence shown here is derived from an EMBL/GenBank/DDBJ whole genome shotgun (WGS) entry which is preliminary data.</text>
</comment>
<evidence type="ECO:0000256" key="4">
    <source>
        <dbReference type="ARBA" id="ARBA00046874"/>
    </source>
</evidence>
<evidence type="ECO:0000256" key="2">
    <source>
        <dbReference type="ARBA" id="ARBA00023210"/>
    </source>
</evidence>